<accession>A0A1Q5PMD7</accession>
<name>A0A1Q5PMD7_9ACTO</name>
<proteinExistence type="predicted"/>
<evidence type="ECO:0000313" key="2">
    <source>
        <dbReference type="EMBL" id="OKL48697.1"/>
    </source>
</evidence>
<comment type="caution">
    <text evidence="2">The sequence shown here is derived from an EMBL/GenBank/DDBJ whole genome shotgun (WGS) entry which is preliminary data.</text>
</comment>
<evidence type="ECO:0000313" key="3">
    <source>
        <dbReference type="Proteomes" id="UP000186465"/>
    </source>
</evidence>
<dbReference type="Proteomes" id="UP000186465">
    <property type="component" value="Unassembled WGS sequence"/>
</dbReference>
<dbReference type="AlphaFoldDB" id="A0A1Q5PMD7"/>
<dbReference type="STRING" id="156892.BM477_05745"/>
<reference evidence="3" key="1">
    <citation type="submission" date="2016-11" db="EMBL/GenBank/DDBJ databases">
        <title>Actinomyces gypaetusis sp. nov. isolated from Gypaetus barbatus in Qinghai Tibet Plateau China.</title>
        <authorList>
            <person name="Meng X."/>
        </authorList>
    </citation>
    <scope>NUCLEOTIDE SEQUENCE [LARGE SCALE GENOMIC DNA]</scope>
    <source>
        <strain evidence="3">DSM 15383</strain>
    </source>
</reference>
<gene>
    <name evidence="2" type="ORF">BM477_05745</name>
</gene>
<feature type="region of interest" description="Disordered" evidence="1">
    <location>
        <begin position="40"/>
        <end position="68"/>
    </location>
</feature>
<feature type="compositionally biased region" description="Basic and acidic residues" evidence="1">
    <location>
        <begin position="59"/>
        <end position="68"/>
    </location>
</feature>
<dbReference type="EMBL" id="MPDM01000005">
    <property type="protein sequence ID" value="OKL48697.1"/>
    <property type="molecule type" value="Genomic_DNA"/>
</dbReference>
<evidence type="ECO:0000256" key="1">
    <source>
        <dbReference type="SAM" id="MobiDB-lite"/>
    </source>
</evidence>
<organism evidence="2 3">
    <name type="scientific">Boudabousia marimammalium</name>
    <dbReference type="NCBI Taxonomy" id="156892"/>
    <lineage>
        <taxon>Bacteria</taxon>
        <taxon>Bacillati</taxon>
        <taxon>Actinomycetota</taxon>
        <taxon>Actinomycetes</taxon>
        <taxon>Actinomycetales</taxon>
        <taxon>Actinomycetaceae</taxon>
        <taxon>Boudabousia</taxon>
    </lineage>
</organism>
<keyword evidence="3" id="KW-1185">Reference proteome</keyword>
<sequence length="68" mass="7626">MTPFCLNVEIWIHETGKSRSPQRRDVLGLYLPAVTKLGPIEETRLAGTDDSSKAPRGLRTGEKSRNHH</sequence>
<protein>
    <submittedName>
        <fullName evidence="2">Uncharacterized protein</fullName>
    </submittedName>
</protein>